<proteinExistence type="predicted"/>
<comment type="caution">
    <text evidence="1">The sequence shown here is derived from an EMBL/GenBank/DDBJ whole genome shotgun (WGS) entry which is preliminary data.</text>
</comment>
<accession>A0ACC0VVW7</accession>
<name>A0ACC0VVW7_9STRA</name>
<gene>
    <name evidence="1" type="ORF">PsorP6_010168</name>
</gene>
<evidence type="ECO:0000313" key="1">
    <source>
        <dbReference type="EMBL" id="KAI9910673.1"/>
    </source>
</evidence>
<reference evidence="1 2" key="1">
    <citation type="journal article" date="2022" name="bioRxiv">
        <title>The genome of the oomycete Peronosclerospora sorghi, a cosmopolitan pathogen of maize and sorghum, is inflated with dispersed pseudogenes.</title>
        <authorList>
            <person name="Fletcher K."/>
            <person name="Martin F."/>
            <person name="Isakeit T."/>
            <person name="Cavanaugh K."/>
            <person name="Magill C."/>
            <person name="Michelmore R."/>
        </authorList>
    </citation>
    <scope>NUCLEOTIDE SEQUENCE [LARGE SCALE GENOMIC DNA]</scope>
    <source>
        <strain evidence="1">P6</strain>
    </source>
</reference>
<protein>
    <submittedName>
        <fullName evidence="1">Uncharacterized protein</fullName>
    </submittedName>
</protein>
<evidence type="ECO:0000313" key="2">
    <source>
        <dbReference type="Proteomes" id="UP001163321"/>
    </source>
</evidence>
<dbReference type="Proteomes" id="UP001163321">
    <property type="component" value="Chromosome 6"/>
</dbReference>
<organism evidence="1 2">
    <name type="scientific">Peronosclerospora sorghi</name>
    <dbReference type="NCBI Taxonomy" id="230839"/>
    <lineage>
        <taxon>Eukaryota</taxon>
        <taxon>Sar</taxon>
        <taxon>Stramenopiles</taxon>
        <taxon>Oomycota</taxon>
        <taxon>Peronosporomycetes</taxon>
        <taxon>Peronosporales</taxon>
        <taxon>Peronosporaceae</taxon>
        <taxon>Peronosclerospora</taxon>
    </lineage>
</organism>
<dbReference type="EMBL" id="CM047585">
    <property type="protein sequence ID" value="KAI9910673.1"/>
    <property type="molecule type" value="Genomic_DNA"/>
</dbReference>
<sequence>MGPVNTTAIGFIAPLVDAQEEKIYTVELMKILRSEFQSPCGAIKDIALKVVQQFVSTDCVQIIM</sequence>
<keyword evidence="2" id="KW-1185">Reference proteome</keyword>